<dbReference type="PANTHER" id="PTHR11741">
    <property type="entry name" value="ELONGATION FACTOR TS"/>
    <property type="match status" value="1"/>
</dbReference>
<dbReference type="InterPro" id="IPR001816">
    <property type="entry name" value="Transl_elong_EFTs/EF1B"/>
</dbReference>
<feature type="domain" description="Translation elongation factor EFTs/EF1B dimerisation" evidence="4">
    <location>
        <begin position="44"/>
        <end position="85"/>
    </location>
</feature>
<evidence type="ECO:0000256" key="2">
    <source>
        <dbReference type="ARBA" id="ARBA00022917"/>
    </source>
</evidence>
<dbReference type="Pfam" id="PF00889">
    <property type="entry name" value="EF_TS"/>
    <property type="match status" value="1"/>
</dbReference>
<evidence type="ECO:0000256" key="3">
    <source>
        <dbReference type="ARBA" id="ARBA00025453"/>
    </source>
</evidence>
<evidence type="ECO:0000313" key="5">
    <source>
        <dbReference type="EMBL" id="KEH26660.1"/>
    </source>
</evidence>
<keyword evidence="2" id="KW-0648">Protein biosynthesis</keyword>
<accession>A0A072ULD7</accession>
<dbReference type="PANTHER" id="PTHR11741:SF10">
    <property type="entry name" value="POLYPROTEIN OF EF-TS, CHLOROPLASTIC"/>
    <property type="match status" value="1"/>
</dbReference>
<dbReference type="InterPro" id="IPR036402">
    <property type="entry name" value="EF-Ts_dimer_sf"/>
</dbReference>
<keyword evidence="7" id="KW-1185">Reference proteome</keyword>
<protein>
    <submittedName>
        <fullName evidence="5">Translation elongation factor Ts protein</fullName>
    </submittedName>
</protein>
<dbReference type="AlphaFoldDB" id="A0A072ULD7"/>
<reference evidence="5 7" key="1">
    <citation type="journal article" date="2011" name="Nature">
        <title>The Medicago genome provides insight into the evolution of rhizobial symbioses.</title>
        <authorList>
            <person name="Young N.D."/>
            <person name="Debelle F."/>
            <person name="Oldroyd G.E."/>
            <person name="Geurts R."/>
            <person name="Cannon S.B."/>
            <person name="Udvardi M.K."/>
            <person name="Benedito V.A."/>
            <person name="Mayer K.F."/>
            <person name="Gouzy J."/>
            <person name="Schoof H."/>
            <person name="Van de Peer Y."/>
            <person name="Proost S."/>
            <person name="Cook D.R."/>
            <person name="Meyers B.C."/>
            <person name="Spannagl M."/>
            <person name="Cheung F."/>
            <person name="De Mita S."/>
            <person name="Krishnakumar V."/>
            <person name="Gundlach H."/>
            <person name="Zhou S."/>
            <person name="Mudge J."/>
            <person name="Bharti A.K."/>
            <person name="Murray J.D."/>
            <person name="Naoumkina M.A."/>
            <person name="Rosen B."/>
            <person name="Silverstein K.A."/>
            <person name="Tang H."/>
            <person name="Rombauts S."/>
            <person name="Zhao P.X."/>
            <person name="Zhou P."/>
            <person name="Barbe V."/>
            <person name="Bardou P."/>
            <person name="Bechner M."/>
            <person name="Bellec A."/>
            <person name="Berger A."/>
            <person name="Berges H."/>
            <person name="Bidwell S."/>
            <person name="Bisseling T."/>
            <person name="Choisne N."/>
            <person name="Couloux A."/>
            <person name="Denny R."/>
            <person name="Deshpande S."/>
            <person name="Dai X."/>
            <person name="Doyle J.J."/>
            <person name="Dudez A.M."/>
            <person name="Farmer A.D."/>
            <person name="Fouteau S."/>
            <person name="Franken C."/>
            <person name="Gibelin C."/>
            <person name="Gish J."/>
            <person name="Goldstein S."/>
            <person name="Gonzalez A.J."/>
            <person name="Green P.J."/>
            <person name="Hallab A."/>
            <person name="Hartog M."/>
            <person name="Hua A."/>
            <person name="Humphray S.J."/>
            <person name="Jeong D.H."/>
            <person name="Jing Y."/>
            <person name="Jocker A."/>
            <person name="Kenton S.M."/>
            <person name="Kim D.J."/>
            <person name="Klee K."/>
            <person name="Lai H."/>
            <person name="Lang C."/>
            <person name="Lin S."/>
            <person name="Macmil S.L."/>
            <person name="Magdelenat G."/>
            <person name="Matthews L."/>
            <person name="McCorrison J."/>
            <person name="Monaghan E.L."/>
            <person name="Mun J.H."/>
            <person name="Najar F.Z."/>
            <person name="Nicholson C."/>
            <person name="Noirot C."/>
            <person name="O'Bleness M."/>
            <person name="Paule C.R."/>
            <person name="Poulain J."/>
            <person name="Prion F."/>
            <person name="Qin B."/>
            <person name="Qu C."/>
            <person name="Retzel E.F."/>
            <person name="Riddle C."/>
            <person name="Sallet E."/>
            <person name="Samain S."/>
            <person name="Samson N."/>
            <person name="Sanders I."/>
            <person name="Saurat O."/>
            <person name="Scarpelli C."/>
            <person name="Schiex T."/>
            <person name="Segurens B."/>
            <person name="Severin A.J."/>
            <person name="Sherrier D.J."/>
            <person name="Shi R."/>
            <person name="Sims S."/>
            <person name="Singer S.R."/>
            <person name="Sinharoy S."/>
            <person name="Sterck L."/>
            <person name="Viollet A."/>
            <person name="Wang B.B."/>
            <person name="Wang K."/>
            <person name="Wang M."/>
            <person name="Wang X."/>
            <person name="Warfsmann J."/>
            <person name="Weissenbach J."/>
            <person name="White D.D."/>
            <person name="White J.D."/>
            <person name="Wiley G.B."/>
            <person name="Wincker P."/>
            <person name="Xing Y."/>
            <person name="Yang L."/>
            <person name="Yao Z."/>
            <person name="Ying F."/>
            <person name="Zhai J."/>
            <person name="Zhou L."/>
            <person name="Zuber A."/>
            <person name="Denarie J."/>
            <person name="Dixon R.A."/>
            <person name="May G.D."/>
            <person name="Schwartz D.C."/>
            <person name="Rogers J."/>
            <person name="Quetier F."/>
            <person name="Town C.D."/>
            <person name="Roe B.A."/>
        </authorList>
    </citation>
    <scope>NUCLEOTIDE SEQUENCE [LARGE SCALE GENOMIC DNA]</scope>
    <source>
        <strain evidence="5">A17</strain>
        <strain evidence="6 7">cv. Jemalong A17</strain>
    </source>
</reference>
<reference evidence="5 7" key="2">
    <citation type="journal article" date="2014" name="BMC Genomics">
        <title>An improved genome release (version Mt4.0) for the model legume Medicago truncatula.</title>
        <authorList>
            <person name="Tang H."/>
            <person name="Krishnakumar V."/>
            <person name="Bidwell S."/>
            <person name="Rosen B."/>
            <person name="Chan A."/>
            <person name="Zhou S."/>
            <person name="Gentzbittel L."/>
            <person name="Childs K.L."/>
            <person name="Yandell M."/>
            <person name="Gundlach H."/>
            <person name="Mayer K.F."/>
            <person name="Schwartz D.C."/>
            <person name="Town C.D."/>
        </authorList>
    </citation>
    <scope>GENOME REANNOTATION</scope>
    <source>
        <strain evidence="5">A17</strain>
        <strain evidence="6 7">cv. Jemalong A17</strain>
    </source>
</reference>
<dbReference type="STRING" id="3880.A0A072ULD7"/>
<dbReference type="Proteomes" id="UP000002051">
    <property type="component" value="Chromosome 6"/>
</dbReference>
<comment type="function">
    <text evidence="3">Associates with the EF-Tu.GDP complex and induces the exchange of GDP to GTP. It remains bound to the aminoacyl-tRNA.EF-Tu.GTP complex up to the GTP hydrolysis stage on the ribosome.</text>
</comment>
<dbReference type="SUPFAM" id="SSF54713">
    <property type="entry name" value="Elongation factor Ts (EF-Ts), dimerisation domain"/>
    <property type="match status" value="1"/>
</dbReference>
<dbReference type="InterPro" id="IPR014039">
    <property type="entry name" value="Transl_elong_EFTs/EF1B_dimer"/>
</dbReference>
<dbReference type="PROSITE" id="PS01127">
    <property type="entry name" value="EF_TS_2"/>
    <property type="match status" value="1"/>
</dbReference>
<evidence type="ECO:0000259" key="4">
    <source>
        <dbReference type="Pfam" id="PF00889"/>
    </source>
</evidence>
<dbReference type="GO" id="GO:0003746">
    <property type="term" value="F:translation elongation factor activity"/>
    <property type="evidence" value="ECO:0007669"/>
    <property type="project" value="UniProtKB-KW"/>
</dbReference>
<proteinExistence type="predicted"/>
<dbReference type="EnsemblPlants" id="KEH26660">
    <property type="protein sequence ID" value="KEH26660"/>
    <property type="gene ID" value="MTR_6g066260"/>
</dbReference>
<evidence type="ECO:0000313" key="6">
    <source>
        <dbReference type="EnsemblPlants" id="KEH26660"/>
    </source>
</evidence>
<dbReference type="InterPro" id="IPR018101">
    <property type="entry name" value="Transl_elong_Ts_CS"/>
</dbReference>
<reference evidence="6" key="3">
    <citation type="submission" date="2015-04" db="UniProtKB">
        <authorList>
            <consortium name="EnsemblPlants"/>
        </authorList>
    </citation>
    <scope>IDENTIFICATION</scope>
    <source>
        <strain evidence="6">cv. Jemalong A17</strain>
    </source>
</reference>
<evidence type="ECO:0000256" key="1">
    <source>
        <dbReference type="ARBA" id="ARBA00022768"/>
    </source>
</evidence>
<dbReference type="EMBL" id="CM001222">
    <property type="protein sequence ID" value="KEH26660.1"/>
    <property type="molecule type" value="Genomic_DNA"/>
</dbReference>
<keyword evidence="1 5" id="KW-0251">Elongation factor</keyword>
<gene>
    <name evidence="5" type="ordered locus">MTR_6g066260</name>
</gene>
<evidence type="ECO:0000313" key="7">
    <source>
        <dbReference type="Proteomes" id="UP000002051"/>
    </source>
</evidence>
<name>A0A072ULD7_MEDTR</name>
<dbReference type="Gene3D" id="3.30.479.20">
    <property type="entry name" value="Elongation factor Ts, dimerisation domain"/>
    <property type="match status" value="1"/>
</dbReference>
<organism evidence="5 7">
    <name type="scientific">Medicago truncatula</name>
    <name type="common">Barrel medic</name>
    <name type="synonym">Medicago tribuloides</name>
    <dbReference type="NCBI Taxonomy" id="3880"/>
    <lineage>
        <taxon>Eukaryota</taxon>
        <taxon>Viridiplantae</taxon>
        <taxon>Streptophyta</taxon>
        <taxon>Embryophyta</taxon>
        <taxon>Tracheophyta</taxon>
        <taxon>Spermatophyta</taxon>
        <taxon>Magnoliopsida</taxon>
        <taxon>eudicotyledons</taxon>
        <taxon>Gunneridae</taxon>
        <taxon>Pentapetalae</taxon>
        <taxon>rosids</taxon>
        <taxon>fabids</taxon>
        <taxon>Fabales</taxon>
        <taxon>Fabaceae</taxon>
        <taxon>Papilionoideae</taxon>
        <taxon>50 kb inversion clade</taxon>
        <taxon>NPAAA clade</taxon>
        <taxon>Hologalegina</taxon>
        <taxon>IRL clade</taxon>
        <taxon>Trifolieae</taxon>
        <taxon>Medicago</taxon>
    </lineage>
</organism>
<dbReference type="HOGENOM" id="CLU_2310262_0_0_1"/>
<sequence length="100" mass="11429">MFADLFKTKSWNDGLYKSSLGKKAWQVQTRKQLDSYIHDSRISVLVEVNCETDFVSRGEIFIEHVDDITMQVAACPQVENVVTEDVPEEFVMIETEIGAK</sequence>